<evidence type="ECO:0000313" key="4">
    <source>
        <dbReference type="Proteomes" id="UP001343257"/>
    </source>
</evidence>
<dbReference type="PIRSF" id="PIRSF032908">
    <property type="entry name" value="UCP032908"/>
    <property type="match status" value="1"/>
</dbReference>
<name>A0ABU6PYW7_9BACL</name>
<keyword evidence="4" id="KW-1185">Reference proteome</keyword>
<proteinExistence type="predicted"/>
<evidence type="ECO:0000256" key="1">
    <source>
        <dbReference type="SAM" id="Phobius"/>
    </source>
</evidence>
<feature type="transmembrane region" description="Helical" evidence="1">
    <location>
        <begin position="88"/>
        <end position="106"/>
    </location>
</feature>
<dbReference type="PANTHER" id="PTHR37810">
    <property type="entry name" value="IMMUNITY PROTEIN SDPI"/>
    <property type="match status" value="1"/>
</dbReference>
<feature type="transmembrane region" description="Helical" evidence="1">
    <location>
        <begin position="265"/>
        <end position="286"/>
    </location>
</feature>
<gene>
    <name evidence="3" type="ORF">P9847_22575</name>
</gene>
<dbReference type="EMBL" id="JARTLD010000061">
    <property type="protein sequence ID" value="MED5020071.1"/>
    <property type="molecule type" value="Genomic_DNA"/>
</dbReference>
<protein>
    <submittedName>
        <fullName evidence="3">DUF5808 domain-containing protein</fullName>
    </submittedName>
</protein>
<feature type="transmembrane region" description="Helical" evidence="1">
    <location>
        <begin position="231"/>
        <end position="253"/>
    </location>
</feature>
<keyword evidence="1" id="KW-0472">Membrane</keyword>
<keyword evidence="1" id="KW-1133">Transmembrane helix</keyword>
<sequence>MFWISALLTVVMLIPICITLIAMPFLTRETVSFGVSVSEEMYHSPKLRRLRKQYAWISGGLYTVLLAACLVMLLSADEAQQPYVLTSYITGTVICSIAMNLIYYFYMKKLKASLPQAAMETGKIAIDTRFRSHKMTISNRWFAFHIAVMLISALLALINYDQFPANLAMKFDWQGEVTRSVPKSIRTVLGPNLMQLVMIALFMFINRMILKSKQQINPDHPELSARRNAIFRLRWSMFNAAAAMIMVLLFSFIQLNMRFELHGSIVMLVSLLMPALVIIMALIFSFTTGQGGRRIGGSAAIGTGRTAANDDRFWKLGSIYFNPGDPALFVEKRMGIGWTVNFARPAAWMVLVITLVVVSVAAYFAG</sequence>
<comment type="caution">
    <text evidence="3">The sequence shown here is derived from an EMBL/GenBank/DDBJ whole genome shotgun (WGS) entry which is preliminary data.</text>
</comment>
<dbReference type="PANTHER" id="PTHR37810:SF9">
    <property type="entry name" value="MEMBRANE PROTEIN"/>
    <property type="match status" value="1"/>
</dbReference>
<feature type="transmembrane region" description="Helical" evidence="1">
    <location>
        <begin position="141"/>
        <end position="160"/>
    </location>
</feature>
<feature type="domain" description="DUF5808" evidence="2">
    <location>
        <begin position="323"/>
        <end position="348"/>
    </location>
</feature>
<organism evidence="3 4">
    <name type="scientific">Paenibacillus chibensis</name>
    <dbReference type="NCBI Taxonomy" id="59846"/>
    <lineage>
        <taxon>Bacteria</taxon>
        <taxon>Bacillati</taxon>
        <taxon>Bacillota</taxon>
        <taxon>Bacilli</taxon>
        <taxon>Bacillales</taxon>
        <taxon>Paenibacillaceae</taxon>
        <taxon>Paenibacillus</taxon>
    </lineage>
</organism>
<keyword evidence="1" id="KW-0812">Transmembrane</keyword>
<dbReference type="InterPro" id="IPR043831">
    <property type="entry name" value="DUF5808"/>
</dbReference>
<feature type="transmembrane region" description="Helical" evidence="1">
    <location>
        <begin position="54"/>
        <end position="76"/>
    </location>
</feature>
<dbReference type="Proteomes" id="UP001343257">
    <property type="component" value="Unassembled WGS sequence"/>
</dbReference>
<dbReference type="RefSeq" id="WP_328281286.1">
    <property type="nucleotide sequence ID" value="NZ_JARTLD010000061.1"/>
</dbReference>
<reference evidence="3 4" key="1">
    <citation type="submission" date="2023-03" db="EMBL/GenBank/DDBJ databases">
        <title>Bacillus Genome Sequencing.</title>
        <authorList>
            <person name="Dunlap C."/>
        </authorList>
    </citation>
    <scope>NUCLEOTIDE SEQUENCE [LARGE SCALE GENOMIC DNA]</scope>
    <source>
        <strain evidence="3 4">NRS-52</strain>
    </source>
</reference>
<feature type="transmembrane region" description="Helical" evidence="1">
    <location>
        <begin position="6"/>
        <end position="26"/>
    </location>
</feature>
<feature type="transmembrane region" description="Helical" evidence="1">
    <location>
        <begin position="193"/>
        <end position="210"/>
    </location>
</feature>
<accession>A0ABU6PYW7</accession>
<evidence type="ECO:0000259" key="2">
    <source>
        <dbReference type="Pfam" id="PF19124"/>
    </source>
</evidence>
<dbReference type="Pfam" id="PF19124">
    <property type="entry name" value="DUF5808"/>
    <property type="match status" value="1"/>
</dbReference>
<evidence type="ECO:0000313" key="3">
    <source>
        <dbReference type="EMBL" id="MED5020071.1"/>
    </source>
</evidence>
<feature type="transmembrane region" description="Helical" evidence="1">
    <location>
        <begin position="342"/>
        <end position="365"/>
    </location>
</feature>
<dbReference type="InterPro" id="IPR014574">
    <property type="entry name" value="UCP032908"/>
</dbReference>